<evidence type="ECO:0000313" key="2">
    <source>
        <dbReference type="EMBL" id="OKH95367.1"/>
    </source>
</evidence>
<sequence length="288" mass="32619">MRGPDPEPPPPGGLLWNDIGDIRTLITLAPAFILQVAHPAVGAGVDDHSAFRTDPWGRGVRSMRSVLLWVYGGEQAVEEGRRLRALHRSITGADAHGRPYHALHARTYAWVHATGFPISRYAHPYLWGRPFTPAEERRLYAEWRQVGQILGIPERELPLTVEEFWPYYHRVLAELEMTRVARELLDPDAPLPVFDLGPRLLRVPVRALWPVLRPLFLRLRRFLSIGLLPPEARAVLGLPWTPRQERGLSLLCKVVSTVVPRLPSRLRYFPSAHAARVRHGLGRPRGNG</sequence>
<keyword evidence="3" id="KW-1185">Reference proteome</keyword>
<dbReference type="Pfam" id="PF09995">
    <property type="entry name" value="MPAB_Lcp_cat"/>
    <property type="match status" value="1"/>
</dbReference>
<dbReference type="AlphaFoldDB" id="A0A1Q4VC17"/>
<dbReference type="PANTHER" id="PTHR36151:SF3">
    <property type="entry name" value="ER-BOUND OXYGENASE MPAB_MPAB'_RUBBER OXYGENASE CATALYTIC DOMAIN-CONTAINING PROTEIN"/>
    <property type="match status" value="1"/>
</dbReference>
<reference evidence="2 3" key="1">
    <citation type="submission" date="2015-06" db="EMBL/GenBank/DDBJ databases">
        <title>Cloning and characterization of the uncialamcin biosynthetic gene cluster.</title>
        <authorList>
            <person name="Yan X."/>
            <person name="Huang T."/>
            <person name="Ge H."/>
            <person name="Shen B."/>
        </authorList>
    </citation>
    <scope>NUCLEOTIDE SEQUENCE [LARGE SCALE GENOMIC DNA]</scope>
    <source>
        <strain evidence="2 3">DCA2648</strain>
    </source>
</reference>
<protein>
    <recommendedName>
        <fullName evidence="1">ER-bound oxygenase mpaB/mpaB'/Rubber oxygenase catalytic domain-containing protein</fullName>
    </recommendedName>
</protein>
<dbReference type="EMBL" id="LFBV01000001">
    <property type="protein sequence ID" value="OKH95367.1"/>
    <property type="molecule type" value="Genomic_DNA"/>
</dbReference>
<proteinExistence type="predicted"/>
<gene>
    <name evidence="2" type="ORF">AB852_00325</name>
</gene>
<name>A0A1Q4VC17_9ACTN</name>
<dbReference type="GO" id="GO:0016491">
    <property type="term" value="F:oxidoreductase activity"/>
    <property type="evidence" value="ECO:0007669"/>
    <property type="project" value="InterPro"/>
</dbReference>
<evidence type="ECO:0000313" key="3">
    <source>
        <dbReference type="Proteomes" id="UP000186455"/>
    </source>
</evidence>
<dbReference type="STRING" id="1048205.AB852_00325"/>
<feature type="domain" description="ER-bound oxygenase mpaB/mpaB'/Rubber oxygenase catalytic" evidence="1">
    <location>
        <begin position="16"/>
        <end position="256"/>
    </location>
</feature>
<dbReference type="Proteomes" id="UP000186455">
    <property type="component" value="Unassembled WGS sequence"/>
</dbReference>
<evidence type="ECO:0000259" key="1">
    <source>
        <dbReference type="Pfam" id="PF09995"/>
    </source>
</evidence>
<organism evidence="2 3">
    <name type="scientific">Streptomyces uncialis</name>
    <dbReference type="NCBI Taxonomy" id="1048205"/>
    <lineage>
        <taxon>Bacteria</taxon>
        <taxon>Bacillati</taxon>
        <taxon>Actinomycetota</taxon>
        <taxon>Actinomycetes</taxon>
        <taxon>Kitasatosporales</taxon>
        <taxon>Streptomycetaceae</taxon>
        <taxon>Streptomyces</taxon>
    </lineage>
</organism>
<comment type="caution">
    <text evidence="2">The sequence shown here is derived from an EMBL/GenBank/DDBJ whole genome shotgun (WGS) entry which is preliminary data.</text>
</comment>
<dbReference type="InterPro" id="IPR018713">
    <property type="entry name" value="MPAB/Lcp_cat_dom"/>
</dbReference>
<dbReference type="PANTHER" id="PTHR36151">
    <property type="entry name" value="BLR2777 PROTEIN"/>
    <property type="match status" value="1"/>
</dbReference>
<accession>A0A1Q4VC17</accession>